<dbReference type="GO" id="GO:0005886">
    <property type="term" value="C:plasma membrane"/>
    <property type="evidence" value="ECO:0007669"/>
    <property type="project" value="UniProtKB-SubCell"/>
</dbReference>
<dbReference type="RefSeq" id="WP_306884355.1">
    <property type="nucleotide sequence ID" value="NZ_JAUSUL010000001.1"/>
</dbReference>
<dbReference type="PIRSF" id="PIRSF006066">
    <property type="entry name" value="HI0050"/>
    <property type="match status" value="1"/>
</dbReference>
<organism evidence="9 10">
    <name type="scientific">Amorphus orientalis</name>
    <dbReference type="NCBI Taxonomy" id="649198"/>
    <lineage>
        <taxon>Bacteria</taxon>
        <taxon>Pseudomonadati</taxon>
        <taxon>Pseudomonadota</taxon>
        <taxon>Alphaproteobacteria</taxon>
        <taxon>Hyphomicrobiales</taxon>
        <taxon>Amorphaceae</taxon>
        <taxon>Amorphus</taxon>
    </lineage>
</organism>
<evidence type="ECO:0000256" key="4">
    <source>
        <dbReference type="ARBA" id="ARBA00022692"/>
    </source>
</evidence>
<gene>
    <name evidence="9" type="ORF">J2S73_001011</name>
</gene>
<feature type="transmembrane region" description="Helical" evidence="7">
    <location>
        <begin position="226"/>
        <end position="244"/>
    </location>
</feature>
<keyword evidence="3 7" id="KW-0997">Cell inner membrane</keyword>
<dbReference type="EMBL" id="JAUSUL010000001">
    <property type="protein sequence ID" value="MDQ0314574.1"/>
    <property type="molecule type" value="Genomic_DNA"/>
</dbReference>
<keyword evidence="6 7" id="KW-0472">Membrane</keyword>
<feature type="transmembrane region" description="Helical" evidence="7">
    <location>
        <begin position="250"/>
        <end position="267"/>
    </location>
</feature>
<comment type="caution">
    <text evidence="9">The sequence shown here is derived from an EMBL/GenBank/DDBJ whole genome shotgun (WGS) entry which is preliminary data.</text>
</comment>
<keyword evidence="4 7" id="KW-0812">Transmembrane</keyword>
<feature type="transmembrane region" description="Helical" evidence="7">
    <location>
        <begin position="279"/>
        <end position="300"/>
    </location>
</feature>
<keyword evidence="5 7" id="KW-1133">Transmembrane helix</keyword>
<dbReference type="AlphaFoldDB" id="A0AAE3VL89"/>
<feature type="transmembrane region" description="Helical" evidence="7">
    <location>
        <begin position="406"/>
        <end position="428"/>
    </location>
</feature>
<dbReference type="PANTHER" id="PTHR33362:SF5">
    <property type="entry name" value="C4-DICARBOXYLATE TRAP TRANSPORTER LARGE PERMEASE PROTEIN DCTM"/>
    <property type="match status" value="1"/>
</dbReference>
<comment type="similarity">
    <text evidence="7">Belongs to the TRAP transporter large permease family.</text>
</comment>
<dbReference type="InterPro" id="IPR004681">
    <property type="entry name" value="TRAP_DctM"/>
</dbReference>
<dbReference type="Pfam" id="PF06808">
    <property type="entry name" value="DctM"/>
    <property type="match status" value="1"/>
</dbReference>
<keyword evidence="7" id="KW-0813">Transport</keyword>
<feature type="transmembrane region" description="Helical" evidence="7">
    <location>
        <begin position="141"/>
        <end position="167"/>
    </location>
</feature>
<feature type="transmembrane region" description="Helical" evidence="7">
    <location>
        <begin position="6"/>
        <end position="39"/>
    </location>
</feature>
<feature type="transmembrane region" description="Helical" evidence="7">
    <location>
        <begin position="173"/>
        <end position="197"/>
    </location>
</feature>
<sequence length="433" mass="44869">MDRLDFGILGIVVTLVAIGFRVPIGIAMGLTSFAGIYLMMGSMPAIGIAKAIPYEMIGDWNLSAVPMFLLMGYIASGAGLSSGLFDAARVFLKRLPGGLATASVASSALFASASGSSVATAAAFSRIAIPEMLKAGYAPSLASGSVAAAGTLGSLIPPSVLLIIYGLMMDVSINALFIAALIPGILSGIVFAVMITVRCALNPDLAPADRTHTTWREKGRLIRKTWPLPVLIAGVLGGIFSGIFTATEAGAVGAFLACLIALARGTLSVKMMRNALIDTAVSTAAIFIIVVSAALFSRFIALSTLPVAITGQLAGLDPTVVIILICLLYIVLGCFLESISIILLTVPVLAPLLGDMNVNLIWFGVLAIKLLETGLITPPVGMNVYVIRSSLGPSMPLGTIFRGVSWFILADAFTIALLVAFPVITLWLPGLAD</sequence>
<evidence type="ECO:0000259" key="8">
    <source>
        <dbReference type="Pfam" id="PF06808"/>
    </source>
</evidence>
<feature type="transmembrane region" description="Helical" evidence="7">
    <location>
        <begin position="360"/>
        <end position="386"/>
    </location>
</feature>
<comment type="subcellular location">
    <subcellularLocation>
        <location evidence="1 7">Cell inner membrane</location>
        <topology evidence="1 7">Multi-pass membrane protein</topology>
    </subcellularLocation>
</comment>
<proteinExistence type="inferred from homology"/>
<evidence type="ECO:0000313" key="10">
    <source>
        <dbReference type="Proteomes" id="UP001229244"/>
    </source>
</evidence>
<evidence type="ECO:0000256" key="7">
    <source>
        <dbReference type="RuleBase" id="RU369079"/>
    </source>
</evidence>
<evidence type="ECO:0000256" key="6">
    <source>
        <dbReference type="ARBA" id="ARBA00023136"/>
    </source>
</evidence>
<evidence type="ECO:0000256" key="3">
    <source>
        <dbReference type="ARBA" id="ARBA00022519"/>
    </source>
</evidence>
<name>A0AAE3VL89_9HYPH</name>
<feature type="transmembrane region" description="Helical" evidence="7">
    <location>
        <begin position="320"/>
        <end position="353"/>
    </location>
</feature>
<dbReference type="Proteomes" id="UP001229244">
    <property type="component" value="Unassembled WGS sequence"/>
</dbReference>
<evidence type="ECO:0000256" key="2">
    <source>
        <dbReference type="ARBA" id="ARBA00022475"/>
    </source>
</evidence>
<reference evidence="9" key="1">
    <citation type="submission" date="2023-07" db="EMBL/GenBank/DDBJ databases">
        <title>Genomic Encyclopedia of Type Strains, Phase IV (KMG-IV): sequencing the most valuable type-strain genomes for metagenomic binning, comparative biology and taxonomic classification.</title>
        <authorList>
            <person name="Goeker M."/>
        </authorList>
    </citation>
    <scope>NUCLEOTIDE SEQUENCE</scope>
    <source>
        <strain evidence="9">DSM 21202</strain>
    </source>
</reference>
<accession>A0AAE3VL89</accession>
<feature type="transmembrane region" description="Helical" evidence="7">
    <location>
        <begin position="60"/>
        <end position="85"/>
    </location>
</feature>
<evidence type="ECO:0000313" key="9">
    <source>
        <dbReference type="EMBL" id="MDQ0314574.1"/>
    </source>
</evidence>
<dbReference type="PANTHER" id="PTHR33362">
    <property type="entry name" value="SIALIC ACID TRAP TRANSPORTER PERMEASE PROTEIN SIAT-RELATED"/>
    <property type="match status" value="1"/>
</dbReference>
<dbReference type="InterPro" id="IPR010656">
    <property type="entry name" value="DctM"/>
</dbReference>
<feature type="domain" description="TRAP C4-dicarboxylate transport system permease DctM subunit" evidence="8">
    <location>
        <begin position="12"/>
        <end position="422"/>
    </location>
</feature>
<dbReference type="GO" id="GO:0022857">
    <property type="term" value="F:transmembrane transporter activity"/>
    <property type="evidence" value="ECO:0007669"/>
    <property type="project" value="UniProtKB-UniRule"/>
</dbReference>
<evidence type="ECO:0000256" key="1">
    <source>
        <dbReference type="ARBA" id="ARBA00004429"/>
    </source>
</evidence>
<feature type="transmembrane region" description="Helical" evidence="7">
    <location>
        <begin position="105"/>
        <end position="129"/>
    </location>
</feature>
<evidence type="ECO:0000256" key="5">
    <source>
        <dbReference type="ARBA" id="ARBA00022989"/>
    </source>
</evidence>
<protein>
    <recommendedName>
        <fullName evidence="7">TRAP transporter large permease protein</fullName>
    </recommendedName>
</protein>
<comment type="subunit">
    <text evidence="7">The complex comprises the extracytoplasmic solute receptor protein and the two transmembrane proteins.</text>
</comment>
<dbReference type="NCBIfam" id="TIGR00786">
    <property type="entry name" value="dctM"/>
    <property type="match status" value="1"/>
</dbReference>
<keyword evidence="10" id="KW-1185">Reference proteome</keyword>
<comment type="function">
    <text evidence="7">Part of the tripartite ATP-independent periplasmic (TRAP) transport system.</text>
</comment>
<keyword evidence="2" id="KW-1003">Cell membrane</keyword>